<name>A0ABW7EMB0_9BURK</name>
<dbReference type="Pfam" id="PF22302">
    <property type="entry name" value="DUF6968"/>
    <property type="match status" value="1"/>
</dbReference>
<evidence type="ECO:0000259" key="1">
    <source>
        <dbReference type="Pfam" id="PF22302"/>
    </source>
</evidence>
<dbReference type="RefSeq" id="WP_394470668.1">
    <property type="nucleotide sequence ID" value="NZ_JBIGHY010000003.1"/>
</dbReference>
<sequence>MPQSDFAAERTWFAVAPDGTEHDFVITIGVPVLGERGEWRSSVTMELVDPKARSIAGMDSWQAIRLAMSFASTRLSHFAEQGWKFYWERGGELATAEDLASVP</sequence>
<comment type="caution">
    <text evidence="2">The sequence shown here is derived from an EMBL/GenBank/DDBJ whole genome shotgun (WGS) entry which is preliminary data.</text>
</comment>
<gene>
    <name evidence="2" type="ORF">ACG02S_11895</name>
</gene>
<evidence type="ECO:0000313" key="2">
    <source>
        <dbReference type="EMBL" id="MFG6414598.1"/>
    </source>
</evidence>
<evidence type="ECO:0000313" key="3">
    <source>
        <dbReference type="Proteomes" id="UP001606300"/>
    </source>
</evidence>
<dbReference type="EMBL" id="JBIGHY010000003">
    <property type="protein sequence ID" value="MFG6414598.1"/>
    <property type="molecule type" value="Genomic_DNA"/>
</dbReference>
<keyword evidence="3" id="KW-1185">Reference proteome</keyword>
<accession>A0ABW7EMB0</accession>
<dbReference type="Proteomes" id="UP001606300">
    <property type="component" value="Unassembled WGS sequence"/>
</dbReference>
<protein>
    <submittedName>
        <fullName evidence="2">DUF6968 family protein</fullName>
    </submittedName>
</protein>
<dbReference type="InterPro" id="IPR054241">
    <property type="entry name" value="DUF6968"/>
</dbReference>
<proteinExistence type="predicted"/>
<reference evidence="2 3" key="1">
    <citation type="submission" date="2024-09" db="EMBL/GenBank/DDBJ databases">
        <title>Novel species of the genus Pelomonas and Roseateles isolated from streams.</title>
        <authorList>
            <person name="Lu H."/>
        </authorList>
    </citation>
    <scope>NUCLEOTIDE SEQUENCE [LARGE SCALE GENOMIC DNA]</scope>
    <source>
        <strain evidence="2 3">DC23W</strain>
    </source>
</reference>
<feature type="domain" description="DUF6968" evidence="1">
    <location>
        <begin position="13"/>
        <end position="89"/>
    </location>
</feature>
<organism evidence="2 3">
    <name type="scientific">Pelomonas dachongensis</name>
    <dbReference type="NCBI Taxonomy" id="3299029"/>
    <lineage>
        <taxon>Bacteria</taxon>
        <taxon>Pseudomonadati</taxon>
        <taxon>Pseudomonadota</taxon>
        <taxon>Betaproteobacteria</taxon>
        <taxon>Burkholderiales</taxon>
        <taxon>Sphaerotilaceae</taxon>
        <taxon>Roseateles</taxon>
    </lineage>
</organism>